<keyword evidence="2" id="KW-0812">Transmembrane</keyword>
<keyword evidence="2" id="KW-0472">Membrane</keyword>
<feature type="transmembrane region" description="Helical" evidence="2">
    <location>
        <begin position="381"/>
        <end position="401"/>
    </location>
</feature>
<feature type="compositionally biased region" description="Pro residues" evidence="1">
    <location>
        <begin position="463"/>
        <end position="476"/>
    </location>
</feature>
<dbReference type="AlphaFoldDB" id="A0A7L5AJW1"/>
<accession>A0A7L5AJW1</accession>
<gene>
    <name evidence="3" type="ORF">BHD05_01705</name>
</gene>
<evidence type="ECO:0008006" key="5">
    <source>
        <dbReference type="Google" id="ProtNLM"/>
    </source>
</evidence>
<dbReference type="KEGG" id="mant:BHD05_01705"/>
<protein>
    <recommendedName>
        <fullName evidence="5">DUF4389 domain-containing protein</fullName>
    </recommendedName>
</protein>
<keyword evidence="2" id="KW-1133">Transmembrane helix</keyword>
<evidence type="ECO:0000313" key="3">
    <source>
        <dbReference type="EMBL" id="QHO70908.1"/>
    </source>
</evidence>
<evidence type="ECO:0000256" key="1">
    <source>
        <dbReference type="SAM" id="MobiDB-lite"/>
    </source>
</evidence>
<dbReference type="EMBL" id="CP017146">
    <property type="protein sequence ID" value="QHO70908.1"/>
    <property type="molecule type" value="Genomic_DNA"/>
</dbReference>
<dbReference type="Proteomes" id="UP000464507">
    <property type="component" value="Chromosome"/>
</dbReference>
<reference evidence="3 4" key="1">
    <citation type="submission" date="2016-09" db="EMBL/GenBank/DDBJ databases">
        <title>Complete genome sequence of microbes from the polar regions.</title>
        <authorList>
            <person name="Liao L."/>
            <person name="Chen B."/>
        </authorList>
    </citation>
    <scope>NUCLEOTIDE SEQUENCE [LARGE SCALE GENOMIC DNA]</scope>
    <source>
        <strain evidence="3 4">ZS314</strain>
    </source>
</reference>
<evidence type="ECO:0000256" key="2">
    <source>
        <dbReference type="SAM" id="Phobius"/>
    </source>
</evidence>
<dbReference type="OrthoDB" id="156718at2"/>
<organism evidence="3 4">
    <name type="scientific">Marisediminicola antarctica</name>
    <dbReference type="NCBI Taxonomy" id="674079"/>
    <lineage>
        <taxon>Bacteria</taxon>
        <taxon>Bacillati</taxon>
        <taxon>Actinomycetota</taxon>
        <taxon>Actinomycetes</taxon>
        <taxon>Micrococcales</taxon>
        <taxon>Microbacteriaceae</taxon>
        <taxon>Marisediminicola</taxon>
    </lineage>
</organism>
<proteinExistence type="predicted"/>
<feature type="region of interest" description="Disordered" evidence="1">
    <location>
        <begin position="453"/>
        <end position="485"/>
    </location>
</feature>
<evidence type="ECO:0000313" key="4">
    <source>
        <dbReference type="Proteomes" id="UP000464507"/>
    </source>
</evidence>
<feature type="transmembrane region" description="Helical" evidence="2">
    <location>
        <begin position="347"/>
        <end position="369"/>
    </location>
</feature>
<dbReference type="Pfam" id="PF14333">
    <property type="entry name" value="DUF4389"/>
    <property type="match status" value="2"/>
</dbReference>
<keyword evidence="4" id="KW-1185">Reference proteome</keyword>
<sequence length="485" mass="52494">MLVIGVLFATIGLALSSLGLTAGWVALQQQEGSYLSTATEQYASDGHAITSENFRIFVDGSVDNAVLPAGVLGFALQGTAGSESEVFLGIGPADEVADYLEGVEHTVVRSVGTTFQPRYREILGTGTPAPPGEQEFWTESVEGVGFQELEWELASGDWAIVVMNADASAPVDVGLRAGVRSSVIGPAAVALLLVGLPLLVLGIPLIVLGASGLGGGTPVGAPHDDRRGVYPARLRGELDPQLSRWLWLVKWLLAIPHYLVLIVLWFAFLVTTIVAGFAILFTGRYPRGLFNFNVGVLRWSWRVGFYSYSALGTDRYPPFSLSSTEYPADFDVEYPEKLSNGLVLVKWWLLALPHLLILGALTGSAGQVWEWDDQTPGFEARGGISLIGILVLIAAVILLFTGRYRRGLFDFILGINRWVFRVIAYVALMRDEYPPFRLDQGPDELFEVVGLTAPDEPRSPIEPAAPPRPAAPPPRRPQQGSMPAD</sequence>
<feature type="transmembrane region" description="Helical" evidence="2">
    <location>
        <begin position="6"/>
        <end position="27"/>
    </location>
</feature>
<name>A0A7L5AJW1_9MICO</name>
<dbReference type="InterPro" id="IPR025498">
    <property type="entry name" value="DUF4389"/>
</dbReference>
<feature type="transmembrane region" description="Helical" evidence="2">
    <location>
        <begin position="255"/>
        <end position="281"/>
    </location>
</feature>
<feature type="transmembrane region" description="Helical" evidence="2">
    <location>
        <begin position="183"/>
        <end position="207"/>
    </location>
</feature>